<dbReference type="Proteomes" id="UP001060085">
    <property type="component" value="Linkage Group LG06"/>
</dbReference>
<evidence type="ECO:0000313" key="2">
    <source>
        <dbReference type="Proteomes" id="UP001060085"/>
    </source>
</evidence>
<dbReference type="EMBL" id="CM044706">
    <property type="protein sequence ID" value="KAI5660410.1"/>
    <property type="molecule type" value="Genomic_DNA"/>
</dbReference>
<evidence type="ECO:0000313" key="1">
    <source>
        <dbReference type="EMBL" id="KAI5660410.1"/>
    </source>
</evidence>
<comment type="caution">
    <text evidence="1">The sequence shown here is derived from an EMBL/GenBank/DDBJ whole genome shotgun (WGS) entry which is preliminary data.</text>
</comment>
<organism evidence="1 2">
    <name type="scientific">Catharanthus roseus</name>
    <name type="common">Madagascar periwinkle</name>
    <name type="synonym">Vinca rosea</name>
    <dbReference type="NCBI Taxonomy" id="4058"/>
    <lineage>
        <taxon>Eukaryota</taxon>
        <taxon>Viridiplantae</taxon>
        <taxon>Streptophyta</taxon>
        <taxon>Embryophyta</taxon>
        <taxon>Tracheophyta</taxon>
        <taxon>Spermatophyta</taxon>
        <taxon>Magnoliopsida</taxon>
        <taxon>eudicotyledons</taxon>
        <taxon>Gunneridae</taxon>
        <taxon>Pentapetalae</taxon>
        <taxon>asterids</taxon>
        <taxon>lamiids</taxon>
        <taxon>Gentianales</taxon>
        <taxon>Apocynaceae</taxon>
        <taxon>Rauvolfioideae</taxon>
        <taxon>Vinceae</taxon>
        <taxon>Catharanthinae</taxon>
        <taxon>Catharanthus</taxon>
    </lineage>
</organism>
<proteinExistence type="predicted"/>
<name>A0ACC0AJG7_CATRO</name>
<protein>
    <submittedName>
        <fullName evidence="1">Uncharacterized protein</fullName>
    </submittedName>
</protein>
<reference evidence="2" key="1">
    <citation type="journal article" date="2023" name="Nat. Plants">
        <title>Single-cell RNA sequencing provides a high-resolution roadmap for understanding the multicellular compartmentation of specialized metabolism.</title>
        <authorList>
            <person name="Sun S."/>
            <person name="Shen X."/>
            <person name="Li Y."/>
            <person name="Li Y."/>
            <person name="Wang S."/>
            <person name="Li R."/>
            <person name="Zhang H."/>
            <person name="Shen G."/>
            <person name="Guo B."/>
            <person name="Wei J."/>
            <person name="Xu J."/>
            <person name="St-Pierre B."/>
            <person name="Chen S."/>
            <person name="Sun C."/>
        </authorList>
    </citation>
    <scope>NUCLEOTIDE SEQUENCE [LARGE SCALE GENOMIC DNA]</scope>
</reference>
<keyword evidence="2" id="KW-1185">Reference proteome</keyword>
<sequence length="724" mass="80926">MEDSLGSSDSEKELKHELLDVGIKLLSPPSSIHELLTLLDKVEHILTQVGQDPSKSMQDALVPSMKALISNELLMHPLVDVRISVVSCISEILRITAPHQPFIDEKMKEIFELTLIAFKKLSELSGHCYSKALQILETVAKVRSCVMLLDLGCDALIVQIFQLFFNTIRLNHPHSVFSNMEEVMIWLIEESDDVSVELLKPILASVKKQNQALSPLSWKLGEEVLRRCSAKVKPYLSKAVKLMRVDLDDYSEIVTSLCQDEPSGGNLVIEDVKPDTVRLNEVGLPANNLSKPLQDDLTTQERTENAIVLKNQNSLETLHSVCQLEHLNDSNEKSSLKPEPLADGEDSEAKADEGAIPRRRGRKPNSLMKPEEGYDHSWTGRGKNSLETPHGGKNHEIVVSLAKNSPPRTLHVDSTNSPNTEEHSGSDTSRRRKRGRPKRESTIKVLLPRGQVKENREQNLGVDLTTGSGNKEDAAVKTRRGSRRRKCSTASDREGLRMIVPKKEDDILSDTEVNPHPLLRHTDGTKQMNEKASSQKQNTKELDEKIMPSPVGKVLSQDENLAVSVVKSKRRRKTALQEEEGFKRPTFVKDYGEELVGSRIKVWWPLDQMFYEGVINSFCPSTMKHRVLYTDGDLEILNLNKERWVLLDDVPMNEDEEADVPVSAAMPAKSEGTKASRTTKSKAKQDNSGSSSKRSRSAPRRGSSKSAESSTVDTLRAKDNDSEE</sequence>
<gene>
    <name evidence="1" type="ORF">M9H77_29203</name>
</gene>
<accession>A0ACC0AJG7</accession>